<protein>
    <recommendedName>
        <fullName evidence="3">cysteine desulfurase</fullName>
        <ecNumber evidence="3">2.8.1.7</ecNumber>
    </recommendedName>
</protein>
<dbReference type="Gene3D" id="3.40.640.10">
    <property type="entry name" value="Type I PLP-dependent aspartate aminotransferase-like (Major domain)"/>
    <property type="match status" value="1"/>
</dbReference>
<dbReference type="SUPFAM" id="SSF53383">
    <property type="entry name" value="PLP-dependent transferases"/>
    <property type="match status" value="1"/>
</dbReference>
<sequence>MAYLDHAATTPMHPLAIEAMIEALSTTGNASSLHTSGRRARRAVEEAREAIADALGARPSEVLFTGGGTESDNLAVKGVYWASGKRRVLASAVEHHAVLDAVEWLEKQGAEVTWLPTDRYGRVSAQAVAEALDDDVALVTTMWANNEVGTINPVHEIAQVCAERGVPFHTDAVQAVGVLPVGFAASGASALTMTGHKVGGPYGVGVLLLARDVKCAPLLHGGGQERDVRSGTLDVPSIVGLAKAVRIAVDEQEQRAAELTALRDELIASVRSVVPDVILNGDPADRLPGNAHLSFPGCEGDSLLMLLDARGVECSTGSACTAGVAQPSHVLVAMDVDPALARGSLRFSLGHTSTRADVEKLVSVIGPVVERARTAGLAGMRRSRKVVKQ</sequence>
<accession>A0A1G7TQJ0</accession>
<dbReference type="Gene3D" id="1.10.260.50">
    <property type="match status" value="1"/>
</dbReference>
<dbReference type="GO" id="GO:0051536">
    <property type="term" value="F:iron-sulfur cluster binding"/>
    <property type="evidence" value="ECO:0007669"/>
    <property type="project" value="UniProtKB-KW"/>
</dbReference>
<dbReference type="EC" id="2.8.1.7" evidence="3"/>
<evidence type="ECO:0000256" key="6">
    <source>
        <dbReference type="ARBA" id="ARBA00022898"/>
    </source>
</evidence>
<evidence type="ECO:0000256" key="4">
    <source>
        <dbReference type="ARBA" id="ARBA00022679"/>
    </source>
</evidence>
<proteinExistence type="inferred from homology"/>
<keyword evidence="4" id="KW-0808">Transferase</keyword>
<feature type="coiled-coil region" evidence="10">
    <location>
        <begin position="242"/>
        <end position="269"/>
    </location>
</feature>
<keyword evidence="7" id="KW-0408">Iron</keyword>
<reference evidence="13" key="1">
    <citation type="submission" date="2016-10" db="EMBL/GenBank/DDBJ databases">
        <authorList>
            <person name="Varghese N."/>
            <person name="Submissions S."/>
        </authorList>
    </citation>
    <scope>NUCLEOTIDE SEQUENCE [LARGE SCALE GENOMIC DNA]</scope>
    <source>
        <strain evidence="13">CGMCC 4.3506</strain>
    </source>
</reference>
<evidence type="ECO:0000256" key="3">
    <source>
        <dbReference type="ARBA" id="ARBA00012239"/>
    </source>
</evidence>
<dbReference type="InterPro" id="IPR015424">
    <property type="entry name" value="PyrdxlP-dep_Trfase"/>
</dbReference>
<dbReference type="RefSeq" id="WP_090051123.1">
    <property type="nucleotide sequence ID" value="NZ_FNCC01000007.1"/>
</dbReference>
<evidence type="ECO:0000256" key="5">
    <source>
        <dbReference type="ARBA" id="ARBA00022723"/>
    </source>
</evidence>
<name>A0A1G7TQJ0_9PSEU</name>
<dbReference type="EMBL" id="FNCC01000007">
    <property type="protein sequence ID" value="SDG37565.1"/>
    <property type="molecule type" value="Genomic_DNA"/>
</dbReference>
<dbReference type="InterPro" id="IPR016454">
    <property type="entry name" value="Cysteine_dSase"/>
</dbReference>
<evidence type="ECO:0000256" key="1">
    <source>
        <dbReference type="ARBA" id="ARBA00001933"/>
    </source>
</evidence>
<dbReference type="Gene3D" id="3.90.1150.10">
    <property type="entry name" value="Aspartate Aminotransferase, domain 1"/>
    <property type="match status" value="1"/>
</dbReference>
<evidence type="ECO:0000256" key="8">
    <source>
        <dbReference type="ARBA" id="ARBA00023014"/>
    </source>
</evidence>
<dbReference type="InterPro" id="IPR015421">
    <property type="entry name" value="PyrdxlP-dep_Trfase_major"/>
</dbReference>
<evidence type="ECO:0000313" key="13">
    <source>
        <dbReference type="Proteomes" id="UP000199623"/>
    </source>
</evidence>
<evidence type="ECO:0000313" key="12">
    <source>
        <dbReference type="EMBL" id="SDG37565.1"/>
    </source>
</evidence>
<dbReference type="PIRSF" id="PIRSF005572">
    <property type="entry name" value="NifS"/>
    <property type="match status" value="1"/>
</dbReference>
<evidence type="ECO:0000256" key="10">
    <source>
        <dbReference type="SAM" id="Coils"/>
    </source>
</evidence>
<dbReference type="InterPro" id="IPR015422">
    <property type="entry name" value="PyrdxlP-dep_Trfase_small"/>
</dbReference>
<dbReference type="STRING" id="200378.SAMN05216553_107412"/>
<keyword evidence="8" id="KW-0411">Iron-sulfur</keyword>
<comment type="catalytic activity">
    <reaction evidence="9">
        <text>(sulfur carrier)-H + L-cysteine = (sulfur carrier)-SH + L-alanine</text>
        <dbReference type="Rhea" id="RHEA:43892"/>
        <dbReference type="Rhea" id="RHEA-COMP:14737"/>
        <dbReference type="Rhea" id="RHEA-COMP:14739"/>
        <dbReference type="ChEBI" id="CHEBI:29917"/>
        <dbReference type="ChEBI" id="CHEBI:35235"/>
        <dbReference type="ChEBI" id="CHEBI:57972"/>
        <dbReference type="ChEBI" id="CHEBI:64428"/>
        <dbReference type="EC" id="2.8.1.7"/>
    </reaction>
</comment>
<comment type="cofactor">
    <cofactor evidence="1">
        <name>pyridoxal 5'-phosphate</name>
        <dbReference type="ChEBI" id="CHEBI:597326"/>
    </cofactor>
</comment>
<evidence type="ECO:0000256" key="9">
    <source>
        <dbReference type="ARBA" id="ARBA00050776"/>
    </source>
</evidence>
<gene>
    <name evidence="12" type="ORF">SAMN05216553_107412</name>
</gene>
<keyword evidence="6" id="KW-0663">Pyridoxal phosphate</keyword>
<evidence type="ECO:0000256" key="2">
    <source>
        <dbReference type="ARBA" id="ARBA00006490"/>
    </source>
</evidence>
<dbReference type="OrthoDB" id="9808002at2"/>
<dbReference type="InterPro" id="IPR000192">
    <property type="entry name" value="Aminotrans_V_dom"/>
</dbReference>
<evidence type="ECO:0000259" key="11">
    <source>
        <dbReference type="Pfam" id="PF00266"/>
    </source>
</evidence>
<keyword evidence="10" id="KW-0175">Coiled coil</keyword>
<evidence type="ECO:0000256" key="7">
    <source>
        <dbReference type="ARBA" id="ARBA00023004"/>
    </source>
</evidence>
<organism evidence="12 13">
    <name type="scientific">Lentzea fradiae</name>
    <dbReference type="NCBI Taxonomy" id="200378"/>
    <lineage>
        <taxon>Bacteria</taxon>
        <taxon>Bacillati</taxon>
        <taxon>Actinomycetota</taxon>
        <taxon>Actinomycetes</taxon>
        <taxon>Pseudonocardiales</taxon>
        <taxon>Pseudonocardiaceae</taxon>
        <taxon>Lentzea</taxon>
    </lineage>
</organism>
<dbReference type="GO" id="GO:0046872">
    <property type="term" value="F:metal ion binding"/>
    <property type="evidence" value="ECO:0007669"/>
    <property type="project" value="UniProtKB-KW"/>
</dbReference>
<dbReference type="PANTHER" id="PTHR11601:SF34">
    <property type="entry name" value="CYSTEINE DESULFURASE"/>
    <property type="match status" value="1"/>
</dbReference>
<dbReference type="FunFam" id="3.90.1150.10:FF:000053">
    <property type="entry name" value="Cysteine desulfurase NifS"/>
    <property type="match status" value="1"/>
</dbReference>
<dbReference type="FunFam" id="3.40.640.10:FF:000084">
    <property type="entry name" value="IscS-like cysteine desulfurase"/>
    <property type="match status" value="1"/>
</dbReference>
<dbReference type="AlphaFoldDB" id="A0A1G7TQJ0"/>
<comment type="similarity">
    <text evidence="2">Belongs to the class-V pyridoxal-phosphate-dependent aminotransferase family. NifS/IscS subfamily.</text>
</comment>
<feature type="domain" description="Aminotransferase class V" evidence="11">
    <location>
        <begin position="3"/>
        <end position="361"/>
    </location>
</feature>
<dbReference type="PANTHER" id="PTHR11601">
    <property type="entry name" value="CYSTEINE DESULFURYLASE FAMILY MEMBER"/>
    <property type="match status" value="1"/>
</dbReference>
<dbReference type="Pfam" id="PF00266">
    <property type="entry name" value="Aminotran_5"/>
    <property type="match status" value="1"/>
</dbReference>
<dbReference type="Proteomes" id="UP000199623">
    <property type="component" value="Unassembled WGS sequence"/>
</dbReference>
<keyword evidence="5" id="KW-0479">Metal-binding</keyword>
<keyword evidence="13" id="KW-1185">Reference proteome</keyword>
<dbReference type="GO" id="GO:0031071">
    <property type="term" value="F:cysteine desulfurase activity"/>
    <property type="evidence" value="ECO:0007669"/>
    <property type="project" value="UniProtKB-EC"/>
</dbReference>